<evidence type="ECO:0000313" key="2">
    <source>
        <dbReference type="EMBL" id="MBK9717815.1"/>
    </source>
</evidence>
<feature type="transmembrane region" description="Helical" evidence="1">
    <location>
        <begin position="291"/>
        <end position="308"/>
    </location>
</feature>
<comment type="caution">
    <text evidence="2">The sequence shown here is derived from an EMBL/GenBank/DDBJ whole genome shotgun (WGS) entry which is preliminary data.</text>
</comment>
<feature type="transmembrane region" description="Helical" evidence="1">
    <location>
        <begin position="132"/>
        <end position="149"/>
    </location>
</feature>
<sequence>MSSIQLPSRDRLILSIMGGIGILSFIIIFMNDDANHTRVWTNLLHNTVFFTLIALMAIFFICISVTAYAGWNVVFRRVWDAMSQFLIIGLVLMTVIALGVYFGWHHLYHWADDKVVATDEILKGKSGFLNKNFYTIGGLGILATWLFFARKMRALTISEDDHGNDNWTHYNSMKKYAAAFLPIAGFSSAAVIWLWVMSLDAHWYSTMFAWYTAASCFVSMIALTILFLIYLKSKGYYQNVTAEHFHDLGKFMFAFSIFWTYLWFSQYMLIWYGNIGEETVYFQTRIRDYPVLFYGNLVMNFVLPFLILMRNDTKRKYGSLIVVAIIVVLGHWMDLFQMIKPGVLETAAHEMVSHVSEGAAQATTEGHQAAAAVVEHGGHESSFKVGNNIPGLPELGLLIGFLALFFGSALHFLSKASLTPKRDPFLQESLHHHV</sequence>
<feature type="transmembrane region" description="Helical" evidence="1">
    <location>
        <begin position="12"/>
        <end position="30"/>
    </location>
</feature>
<feature type="transmembrane region" description="Helical" evidence="1">
    <location>
        <begin position="176"/>
        <end position="196"/>
    </location>
</feature>
<dbReference type="PANTHER" id="PTHR43044:SF1">
    <property type="entry name" value="QUINOL:CYTOCHROME C OXIDOREDUCTASE QUINONE-BINDING SUBUNIT 2"/>
    <property type="match status" value="1"/>
</dbReference>
<keyword evidence="1" id="KW-1133">Transmembrane helix</keyword>
<keyword evidence="1" id="KW-0472">Membrane</keyword>
<keyword evidence="1" id="KW-0812">Transmembrane</keyword>
<dbReference type="PANTHER" id="PTHR43044">
    <property type="match status" value="1"/>
</dbReference>
<name>A0A9D7S9X1_9BACT</name>
<protein>
    <recommendedName>
        <fullName evidence="4">Quinol:cytochrome C oxidoreductase</fullName>
    </recommendedName>
</protein>
<feature type="transmembrane region" description="Helical" evidence="1">
    <location>
        <begin position="85"/>
        <end position="104"/>
    </location>
</feature>
<evidence type="ECO:0000313" key="3">
    <source>
        <dbReference type="Proteomes" id="UP000808349"/>
    </source>
</evidence>
<gene>
    <name evidence="2" type="ORF">IPO85_09920</name>
</gene>
<feature type="transmembrane region" description="Helical" evidence="1">
    <location>
        <begin position="395"/>
        <end position="413"/>
    </location>
</feature>
<feature type="transmembrane region" description="Helical" evidence="1">
    <location>
        <begin position="251"/>
        <end position="271"/>
    </location>
</feature>
<dbReference type="AlphaFoldDB" id="A0A9D7S9X1"/>
<proteinExistence type="predicted"/>
<feature type="transmembrane region" description="Helical" evidence="1">
    <location>
        <begin position="50"/>
        <end position="73"/>
    </location>
</feature>
<feature type="transmembrane region" description="Helical" evidence="1">
    <location>
        <begin position="320"/>
        <end position="339"/>
    </location>
</feature>
<dbReference type="EMBL" id="JADKFW010000005">
    <property type="protein sequence ID" value="MBK9717815.1"/>
    <property type="molecule type" value="Genomic_DNA"/>
</dbReference>
<evidence type="ECO:0000256" key="1">
    <source>
        <dbReference type="SAM" id="Phobius"/>
    </source>
</evidence>
<evidence type="ECO:0008006" key="4">
    <source>
        <dbReference type="Google" id="ProtNLM"/>
    </source>
</evidence>
<feature type="transmembrane region" description="Helical" evidence="1">
    <location>
        <begin position="208"/>
        <end position="231"/>
    </location>
</feature>
<accession>A0A9D7S9X1</accession>
<reference evidence="2 3" key="1">
    <citation type="submission" date="2020-10" db="EMBL/GenBank/DDBJ databases">
        <title>Connecting structure to function with the recovery of over 1000 high-quality activated sludge metagenome-assembled genomes encoding full-length rRNA genes using long-read sequencing.</title>
        <authorList>
            <person name="Singleton C.M."/>
            <person name="Petriglieri F."/>
            <person name="Kristensen J.M."/>
            <person name="Kirkegaard R.H."/>
            <person name="Michaelsen T.Y."/>
            <person name="Andersen M.H."/>
            <person name="Karst S.M."/>
            <person name="Dueholm M.S."/>
            <person name="Nielsen P.H."/>
            <person name="Albertsen M."/>
        </authorList>
    </citation>
    <scope>NUCLEOTIDE SEQUENCE [LARGE SCALE GENOMIC DNA]</scope>
    <source>
        <strain evidence="2">Ribe_18-Q3-R11-54_BAT3C.373</strain>
    </source>
</reference>
<organism evidence="2 3">
    <name type="scientific">Candidatus Defluviibacterium haderslevense</name>
    <dbReference type="NCBI Taxonomy" id="2981993"/>
    <lineage>
        <taxon>Bacteria</taxon>
        <taxon>Pseudomonadati</taxon>
        <taxon>Bacteroidota</taxon>
        <taxon>Saprospiria</taxon>
        <taxon>Saprospirales</taxon>
        <taxon>Saprospiraceae</taxon>
        <taxon>Candidatus Defluviibacterium</taxon>
    </lineage>
</organism>
<dbReference type="Proteomes" id="UP000808349">
    <property type="component" value="Unassembled WGS sequence"/>
</dbReference>